<feature type="transmembrane region" description="Helical" evidence="2">
    <location>
        <begin position="92"/>
        <end position="109"/>
    </location>
</feature>
<feature type="transmembrane region" description="Helical" evidence="2">
    <location>
        <begin position="30"/>
        <end position="50"/>
    </location>
</feature>
<feature type="transmembrane region" description="Helical" evidence="2">
    <location>
        <begin position="400"/>
        <end position="420"/>
    </location>
</feature>
<keyword evidence="6" id="KW-1185">Reference proteome</keyword>
<feature type="region of interest" description="Disordered" evidence="1">
    <location>
        <begin position="472"/>
        <end position="493"/>
    </location>
</feature>
<evidence type="ECO:0000313" key="3">
    <source>
        <dbReference type="EMBL" id="GGD69035.1"/>
    </source>
</evidence>
<reference evidence="6" key="3">
    <citation type="journal article" date="2019" name="Int. J. Syst. Evol. Microbiol.">
        <title>The Global Catalogue of Microorganisms (GCM) 10K type strain sequencing project: providing services to taxonomists for standard genome sequencing and annotation.</title>
        <authorList>
            <consortium name="The Broad Institute Genomics Platform"/>
            <consortium name="The Broad Institute Genome Sequencing Center for Infectious Disease"/>
            <person name="Wu L."/>
            <person name="Ma J."/>
        </authorList>
    </citation>
    <scope>NUCLEOTIDE SEQUENCE [LARGE SCALE GENOMIC DNA]</scope>
    <source>
        <strain evidence="6">CGMCC 1.11013</strain>
    </source>
</reference>
<evidence type="ECO:0000313" key="4">
    <source>
        <dbReference type="EMBL" id="KDR37415.1"/>
    </source>
</evidence>
<dbReference type="OrthoDB" id="8954450at2"/>
<evidence type="ECO:0000256" key="1">
    <source>
        <dbReference type="SAM" id="MobiDB-lite"/>
    </source>
</evidence>
<dbReference type="STRING" id="1071679.BG57_02075"/>
<proteinExistence type="predicted"/>
<sequence>MRNKFAVVWIWLFLLPLAFDFKAAETASKAIQILLTIPAIGAACALLMIAPRFAQRSRLRTIITSLFLVTILGSVATQVLQGNDSGNYMRVILPFALMLLGYFVACRPWDSQRLEQIERAMFWSMVASLVFSFAYGMATGGGLENVRFRIVSVTFLCLQGLLLHEFVVAKRMTKLTVLLFLATVVIELLSVTRSLLVGTMLLFAFATWLAAPSARHLFKAGLRAVMIAALLGAMVAASAAFFPAVAEHWSQRMSFAKATESGRDPTTITRLAEMKDQYDQTMSDTLSVIVGKGYGHDYRYSPDYLPDLAGQFTPKDFYAIKEWAAGHNFWVYQFFAGGVLFGIALPIAVLWALYRGSMAYRAWRRRSPDAVYLPVLGRALLVVAALPATSVGGNPLGNRFSGIVFGVALGLLVAAFARIAQNMRMRAEHASAHQASMRRRYGGTRPDVHPNYDPFYGPMPDMLPSHAAAIAHDHHGQDRHDPPSGAGSLAPSA</sequence>
<feature type="transmembrane region" description="Helical" evidence="2">
    <location>
        <begin position="197"/>
        <end position="218"/>
    </location>
</feature>
<evidence type="ECO:0000256" key="2">
    <source>
        <dbReference type="SAM" id="Phobius"/>
    </source>
</evidence>
<feature type="transmembrane region" description="Helical" evidence="2">
    <location>
        <begin position="370"/>
        <end position="388"/>
    </location>
</feature>
<keyword evidence="2" id="KW-0472">Membrane</keyword>
<accession>A0A069P9T0</accession>
<feature type="transmembrane region" description="Helical" evidence="2">
    <location>
        <begin position="62"/>
        <end position="80"/>
    </location>
</feature>
<feature type="compositionally biased region" description="Basic and acidic residues" evidence="1">
    <location>
        <begin position="472"/>
        <end position="482"/>
    </location>
</feature>
<dbReference type="Proteomes" id="UP000597138">
    <property type="component" value="Unassembled WGS sequence"/>
</dbReference>
<dbReference type="EMBL" id="JFHE01000001">
    <property type="protein sequence ID" value="KDR37415.1"/>
    <property type="molecule type" value="Genomic_DNA"/>
</dbReference>
<feature type="transmembrane region" description="Helical" evidence="2">
    <location>
        <begin position="121"/>
        <end position="138"/>
    </location>
</feature>
<protein>
    <submittedName>
        <fullName evidence="4">Uncharacterized protein</fullName>
    </submittedName>
</protein>
<feature type="transmembrane region" description="Helical" evidence="2">
    <location>
        <begin position="150"/>
        <end position="168"/>
    </location>
</feature>
<dbReference type="Proteomes" id="UP000027439">
    <property type="component" value="Unassembled WGS sequence"/>
</dbReference>
<gene>
    <name evidence="4" type="ORF">BG57_02075</name>
    <name evidence="3" type="ORF">GCM10010985_24370</name>
</gene>
<dbReference type="AlphaFoldDB" id="A0A069P9T0"/>
<reference evidence="3" key="4">
    <citation type="submission" date="2024-05" db="EMBL/GenBank/DDBJ databases">
        <authorList>
            <person name="Sun Q."/>
            <person name="Zhou Y."/>
        </authorList>
    </citation>
    <scope>NUCLEOTIDE SEQUENCE</scope>
    <source>
        <strain evidence="3">CGMCC 1.11013</strain>
    </source>
</reference>
<organism evidence="4 5">
    <name type="scientific">Caballeronia grimmiae</name>
    <dbReference type="NCBI Taxonomy" id="1071679"/>
    <lineage>
        <taxon>Bacteria</taxon>
        <taxon>Pseudomonadati</taxon>
        <taxon>Pseudomonadota</taxon>
        <taxon>Betaproteobacteria</taxon>
        <taxon>Burkholderiales</taxon>
        <taxon>Burkholderiaceae</taxon>
        <taxon>Caballeronia</taxon>
    </lineage>
</organism>
<dbReference type="EMBL" id="BMEG01000003">
    <property type="protein sequence ID" value="GGD69035.1"/>
    <property type="molecule type" value="Genomic_DNA"/>
</dbReference>
<feature type="transmembrane region" description="Helical" evidence="2">
    <location>
        <begin position="175"/>
        <end position="191"/>
    </location>
</feature>
<reference evidence="3" key="1">
    <citation type="journal article" date="2014" name="Int. J. Syst. Evol. Microbiol.">
        <title>Complete genome of a new Firmicutes species belonging to the dominant human colonic microbiota ('Ruminococcus bicirculans') reveals two chromosomes and a selective capacity to utilize plant glucans.</title>
        <authorList>
            <consortium name="NISC Comparative Sequencing Program"/>
            <person name="Wegmann U."/>
            <person name="Louis P."/>
            <person name="Goesmann A."/>
            <person name="Henrissat B."/>
            <person name="Duncan S.H."/>
            <person name="Flint H.J."/>
        </authorList>
    </citation>
    <scope>NUCLEOTIDE SEQUENCE</scope>
    <source>
        <strain evidence="3">CGMCC 1.11013</strain>
    </source>
</reference>
<feature type="transmembrane region" description="Helical" evidence="2">
    <location>
        <begin position="330"/>
        <end position="354"/>
    </location>
</feature>
<dbReference type="RefSeq" id="WP_035959750.1">
    <property type="nucleotide sequence ID" value="NZ_BMEG01000003.1"/>
</dbReference>
<dbReference type="eggNOG" id="COG3307">
    <property type="taxonomic scope" value="Bacteria"/>
</dbReference>
<name>A0A069P9T0_9BURK</name>
<comment type="caution">
    <text evidence="4">The sequence shown here is derived from an EMBL/GenBank/DDBJ whole genome shotgun (WGS) entry which is preliminary data.</text>
</comment>
<keyword evidence="2" id="KW-0812">Transmembrane</keyword>
<keyword evidence="2" id="KW-1133">Transmembrane helix</keyword>
<feature type="transmembrane region" description="Helical" evidence="2">
    <location>
        <begin position="225"/>
        <end position="246"/>
    </location>
</feature>
<evidence type="ECO:0000313" key="6">
    <source>
        <dbReference type="Proteomes" id="UP000597138"/>
    </source>
</evidence>
<reference evidence="4 5" key="2">
    <citation type="submission" date="2014-03" db="EMBL/GenBank/DDBJ databases">
        <title>Draft Genome Sequences of Four Burkholderia Strains.</title>
        <authorList>
            <person name="Liu X.Y."/>
            <person name="Li C.X."/>
            <person name="Xu J.H."/>
        </authorList>
    </citation>
    <scope>NUCLEOTIDE SEQUENCE [LARGE SCALE GENOMIC DNA]</scope>
    <source>
        <strain evidence="4 5">R27</strain>
    </source>
</reference>
<evidence type="ECO:0000313" key="5">
    <source>
        <dbReference type="Proteomes" id="UP000027439"/>
    </source>
</evidence>